<evidence type="ECO:0000313" key="3">
    <source>
        <dbReference type="Proteomes" id="UP000772434"/>
    </source>
</evidence>
<dbReference type="Proteomes" id="UP000772434">
    <property type="component" value="Unassembled WGS sequence"/>
</dbReference>
<reference evidence="2" key="1">
    <citation type="submission" date="2020-11" db="EMBL/GenBank/DDBJ databases">
        <authorList>
            <consortium name="DOE Joint Genome Institute"/>
            <person name="Ahrendt S."/>
            <person name="Riley R."/>
            <person name="Andreopoulos W."/>
            <person name="Labutti K."/>
            <person name="Pangilinan J."/>
            <person name="Ruiz-Duenas F.J."/>
            <person name="Barrasa J.M."/>
            <person name="Sanchez-Garcia M."/>
            <person name="Camarero S."/>
            <person name="Miyauchi S."/>
            <person name="Serrano A."/>
            <person name="Linde D."/>
            <person name="Babiker R."/>
            <person name="Drula E."/>
            <person name="Ayuso-Fernandez I."/>
            <person name="Pacheco R."/>
            <person name="Padilla G."/>
            <person name="Ferreira P."/>
            <person name="Barriuso J."/>
            <person name="Kellner H."/>
            <person name="Castanera R."/>
            <person name="Alfaro M."/>
            <person name="Ramirez L."/>
            <person name="Pisabarro A.G."/>
            <person name="Kuo A."/>
            <person name="Tritt A."/>
            <person name="Lipzen A."/>
            <person name="He G."/>
            <person name="Yan M."/>
            <person name="Ng V."/>
            <person name="Cullen D."/>
            <person name="Martin F."/>
            <person name="Rosso M.-N."/>
            <person name="Henrissat B."/>
            <person name="Hibbett D."/>
            <person name="Martinez A.T."/>
            <person name="Grigoriev I.V."/>
        </authorList>
    </citation>
    <scope>NUCLEOTIDE SEQUENCE</scope>
    <source>
        <strain evidence="2">AH 40177</strain>
    </source>
</reference>
<name>A0A9P5PYW2_9AGAR</name>
<accession>A0A9P5PYW2</accession>
<dbReference type="AlphaFoldDB" id="A0A9P5PYW2"/>
<feature type="region of interest" description="Disordered" evidence="1">
    <location>
        <begin position="1"/>
        <end position="24"/>
    </location>
</feature>
<keyword evidence="3" id="KW-1185">Reference proteome</keyword>
<gene>
    <name evidence="2" type="ORF">BDP27DRAFT_1321379</name>
</gene>
<comment type="caution">
    <text evidence="2">The sequence shown here is derived from an EMBL/GenBank/DDBJ whole genome shotgun (WGS) entry which is preliminary data.</text>
</comment>
<organism evidence="2 3">
    <name type="scientific">Rhodocollybia butyracea</name>
    <dbReference type="NCBI Taxonomy" id="206335"/>
    <lineage>
        <taxon>Eukaryota</taxon>
        <taxon>Fungi</taxon>
        <taxon>Dikarya</taxon>
        <taxon>Basidiomycota</taxon>
        <taxon>Agaricomycotina</taxon>
        <taxon>Agaricomycetes</taxon>
        <taxon>Agaricomycetidae</taxon>
        <taxon>Agaricales</taxon>
        <taxon>Marasmiineae</taxon>
        <taxon>Omphalotaceae</taxon>
        <taxon>Rhodocollybia</taxon>
    </lineage>
</organism>
<evidence type="ECO:0000313" key="2">
    <source>
        <dbReference type="EMBL" id="KAF9071799.1"/>
    </source>
</evidence>
<proteinExistence type="predicted"/>
<sequence>MPSLNRWVTSSSCSSTTRHDTNSGFSIPSAYTFYHFCWRICRNNSRPSYASKKLNTAGYRLLYCCCGSGEGQV</sequence>
<dbReference type="EMBL" id="JADNRY010000029">
    <property type="protein sequence ID" value="KAF9071799.1"/>
    <property type="molecule type" value="Genomic_DNA"/>
</dbReference>
<evidence type="ECO:0000256" key="1">
    <source>
        <dbReference type="SAM" id="MobiDB-lite"/>
    </source>
</evidence>
<protein>
    <submittedName>
        <fullName evidence="2">Uncharacterized protein</fullName>
    </submittedName>
</protein>